<feature type="domain" description="Beta-lactamase-related" evidence="1">
    <location>
        <begin position="15"/>
        <end position="339"/>
    </location>
</feature>
<dbReference type="Pfam" id="PF00144">
    <property type="entry name" value="Beta-lactamase"/>
    <property type="match status" value="1"/>
</dbReference>
<gene>
    <name evidence="2" type="ORF">KOI35_32965</name>
</gene>
<keyword evidence="3" id="KW-1185">Reference proteome</keyword>
<dbReference type="PANTHER" id="PTHR46825:SF9">
    <property type="entry name" value="BETA-LACTAMASE-RELATED DOMAIN-CONTAINING PROTEIN"/>
    <property type="match status" value="1"/>
</dbReference>
<dbReference type="InterPro" id="IPR012338">
    <property type="entry name" value="Beta-lactam/transpept-like"/>
</dbReference>
<proteinExistence type="predicted"/>
<evidence type="ECO:0000313" key="3">
    <source>
        <dbReference type="Proteomes" id="UP001519654"/>
    </source>
</evidence>
<dbReference type="PANTHER" id="PTHR46825">
    <property type="entry name" value="D-ALANYL-D-ALANINE-CARBOXYPEPTIDASE/ENDOPEPTIDASE AMPH"/>
    <property type="match status" value="1"/>
</dbReference>
<name>A0ABS5YY17_9ACTN</name>
<dbReference type="EMBL" id="JAHKKG010000011">
    <property type="protein sequence ID" value="MBU2668335.1"/>
    <property type="molecule type" value="Genomic_DNA"/>
</dbReference>
<dbReference type="Gene3D" id="3.40.710.10">
    <property type="entry name" value="DD-peptidase/beta-lactamase superfamily"/>
    <property type="match status" value="1"/>
</dbReference>
<organism evidence="2 3">
    <name type="scientific">Paractinoplanes bogorensis</name>
    <dbReference type="NCBI Taxonomy" id="1610840"/>
    <lineage>
        <taxon>Bacteria</taxon>
        <taxon>Bacillati</taxon>
        <taxon>Actinomycetota</taxon>
        <taxon>Actinomycetes</taxon>
        <taxon>Micromonosporales</taxon>
        <taxon>Micromonosporaceae</taxon>
        <taxon>Paractinoplanes</taxon>
    </lineage>
</organism>
<sequence length="451" mass="47991">MIAGRGVWSASMNLNDLLEQAAARHGVPGAAVAVGQGDELHEGAYGVLNRETGVETTPDSVFQIGSVTKIWTTALVMQLVDEGRVDLDQPVRRYLPEFAVVDPAATEAVTVRHLLLHMGGFDGDLFEDTGRGDDAVDRYLVHLAGHAHQIAPAGELFSYCNSGFVVLGALVARLRGGTWESVLRERLIEPLGVQQMALLPEEAIVFRAAAGHLDDGRVARPWGMPRSNGPAGATPCAAPRELVRFGHMFLAGGEGLLSAAAIEAMTTPVLTLPPYSGRGDSRRGLGLEVFDWSGTKAYGHDGGTIGQSTQWRVVPEHSLVIAINVNGGHSTPFFDEVLDAIVADRTGVVVPPRAVPPSGPFTPGPAEFAGRYEYPMYTYDIRPDPTGLEVTATPLGLLAEMGLPVTTMHYVALGGTSFITTELDEGVHSTFTFLDGGRYVYGGRVAKRVGS</sequence>
<dbReference type="InterPro" id="IPR001466">
    <property type="entry name" value="Beta-lactam-related"/>
</dbReference>
<reference evidence="2 3" key="1">
    <citation type="submission" date="2021-06" db="EMBL/GenBank/DDBJ databases">
        <title>Actinoplanes lichenicola sp. nov., and Actinoplanes ovalisporus sp. nov., isolated from lichen in Thailand.</title>
        <authorList>
            <person name="Saeng-In P."/>
            <person name="Kanchanasin P."/>
            <person name="Yuki M."/>
            <person name="Kudo T."/>
            <person name="Ohkuma M."/>
            <person name="Phongsopitanun W."/>
            <person name="Tanasupawat S."/>
        </authorList>
    </citation>
    <scope>NUCLEOTIDE SEQUENCE [LARGE SCALE GENOMIC DNA]</scope>
    <source>
        <strain evidence="2 3">NBRC 110975</strain>
    </source>
</reference>
<evidence type="ECO:0000313" key="2">
    <source>
        <dbReference type="EMBL" id="MBU2668335.1"/>
    </source>
</evidence>
<dbReference type="InterPro" id="IPR050491">
    <property type="entry name" value="AmpC-like"/>
</dbReference>
<accession>A0ABS5YY17</accession>
<dbReference type="Proteomes" id="UP001519654">
    <property type="component" value="Unassembled WGS sequence"/>
</dbReference>
<protein>
    <submittedName>
        <fullName evidence="2">Beta-lactamase family protein</fullName>
    </submittedName>
</protein>
<dbReference type="SUPFAM" id="SSF56601">
    <property type="entry name" value="beta-lactamase/transpeptidase-like"/>
    <property type="match status" value="1"/>
</dbReference>
<evidence type="ECO:0000259" key="1">
    <source>
        <dbReference type="Pfam" id="PF00144"/>
    </source>
</evidence>
<comment type="caution">
    <text evidence="2">The sequence shown here is derived from an EMBL/GenBank/DDBJ whole genome shotgun (WGS) entry which is preliminary data.</text>
</comment>